<name>H2ZYU7_LATCH</name>
<dbReference type="Gene3D" id="2.130.10.10">
    <property type="entry name" value="YVTN repeat-like/Quinoprotein amine dehydrogenase"/>
    <property type="match status" value="2"/>
</dbReference>
<dbReference type="EMBL" id="AFYH01256135">
    <property type="status" value="NOT_ANNOTATED_CDS"/>
    <property type="molecule type" value="Genomic_DNA"/>
</dbReference>
<dbReference type="Proteomes" id="UP000008672">
    <property type="component" value="Unassembled WGS sequence"/>
</dbReference>
<accession>H2ZYU7</accession>
<evidence type="ECO:0000256" key="2">
    <source>
        <dbReference type="SAM" id="MobiDB-lite"/>
    </source>
</evidence>
<dbReference type="Pfam" id="PF00400">
    <property type="entry name" value="WD40"/>
    <property type="match status" value="1"/>
</dbReference>
<reference evidence="4" key="1">
    <citation type="submission" date="2011-08" db="EMBL/GenBank/DDBJ databases">
        <title>The draft genome of Latimeria chalumnae.</title>
        <authorList>
            <person name="Di Palma F."/>
            <person name="Alfoldi J."/>
            <person name="Johnson J."/>
            <person name="Berlin A."/>
            <person name="Gnerre S."/>
            <person name="Jaffe D."/>
            <person name="MacCallum I."/>
            <person name="Young S."/>
            <person name="Walker B.J."/>
            <person name="Lander E."/>
            <person name="Lindblad-Toh K."/>
        </authorList>
    </citation>
    <scope>NUCLEOTIDE SEQUENCE [LARGE SCALE GENOMIC DNA]</scope>
    <source>
        <strain evidence="4">Wild caught</strain>
    </source>
</reference>
<dbReference type="AlphaFoldDB" id="H2ZYU7"/>
<keyword evidence="4" id="KW-1185">Reference proteome</keyword>
<reference evidence="3" key="2">
    <citation type="submission" date="2025-08" db="UniProtKB">
        <authorList>
            <consortium name="Ensembl"/>
        </authorList>
    </citation>
    <scope>IDENTIFICATION</scope>
</reference>
<dbReference type="EMBL" id="AFYH01256136">
    <property type="status" value="NOT_ANNOTATED_CDS"/>
    <property type="molecule type" value="Genomic_DNA"/>
</dbReference>
<dbReference type="SUPFAM" id="SSF50978">
    <property type="entry name" value="WD40 repeat-like"/>
    <property type="match status" value="1"/>
</dbReference>
<dbReference type="InParanoid" id="H2ZYU7"/>
<dbReference type="SMART" id="SM00320">
    <property type="entry name" value="WD40"/>
    <property type="match status" value="2"/>
</dbReference>
<dbReference type="InterPro" id="IPR015943">
    <property type="entry name" value="WD40/YVTN_repeat-like_dom_sf"/>
</dbReference>
<evidence type="ECO:0000313" key="4">
    <source>
        <dbReference type="Proteomes" id="UP000008672"/>
    </source>
</evidence>
<proteinExistence type="predicted"/>
<dbReference type="PROSITE" id="PS50294">
    <property type="entry name" value="WD_REPEATS_REGION"/>
    <property type="match status" value="1"/>
</dbReference>
<dbReference type="InterPro" id="IPR001680">
    <property type="entry name" value="WD40_rpt"/>
</dbReference>
<evidence type="ECO:0000313" key="3">
    <source>
        <dbReference type="Ensembl" id="ENSLACP00000002568.1"/>
    </source>
</evidence>
<dbReference type="GeneTree" id="ENSGT00620000088018"/>
<evidence type="ECO:0000256" key="1">
    <source>
        <dbReference type="PROSITE-ProRule" id="PRU00221"/>
    </source>
</evidence>
<dbReference type="HOGENOM" id="CLU_009581_0_0_1"/>
<dbReference type="Ensembl" id="ENSLACT00000002588.1">
    <property type="protein sequence ID" value="ENSLACP00000002568.1"/>
    <property type="gene ID" value="ENSLACG00000002293.1"/>
</dbReference>
<reference evidence="3" key="3">
    <citation type="submission" date="2025-09" db="UniProtKB">
        <authorList>
            <consortium name="Ensembl"/>
        </authorList>
    </citation>
    <scope>IDENTIFICATION</scope>
</reference>
<dbReference type="InterPro" id="IPR036322">
    <property type="entry name" value="WD40_repeat_dom_sf"/>
</dbReference>
<feature type="region of interest" description="Disordered" evidence="2">
    <location>
        <begin position="656"/>
        <end position="683"/>
    </location>
</feature>
<dbReference type="FunCoup" id="H2ZYU7">
    <property type="interactions" value="54"/>
</dbReference>
<dbReference type="eggNOG" id="ENOG502QTIS">
    <property type="taxonomic scope" value="Eukaryota"/>
</dbReference>
<dbReference type="EMBL" id="AFYH01256129">
    <property type="status" value="NOT_ANNOTATED_CDS"/>
    <property type="molecule type" value="Genomic_DNA"/>
</dbReference>
<gene>
    <name evidence="3" type="primary">CFAP57</name>
</gene>
<protein>
    <submittedName>
        <fullName evidence="3">Cilia and flagella associated protein 57</fullName>
    </submittedName>
</protein>
<dbReference type="EMBL" id="AFYH01256133">
    <property type="status" value="NOT_ANNOTATED_CDS"/>
    <property type="molecule type" value="Genomic_DNA"/>
</dbReference>
<feature type="repeat" description="WD" evidence="1">
    <location>
        <begin position="464"/>
        <end position="498"/>
    </location>
</feature>
<organism evidence="3 4">
    <name type="scientific">Latimeria chalumnae</name>
    <name type="common">Coelacanth</name>
    <dbReference type="NCBI Taxonomy" id="7897"/>
    <lineage>
        <taxon>Eukaryota</taxon>
        <taxon>Metazoa</taxon>
        <taxon>Chordata</taxon>
        <taxon>Craniata</taxon>
        <taxon>Vertebrata</taxon>
        <taxon>Euteleostomi</taxon>
        <taxon>Coelacanthiformes</taxon>
        <taxon>Coelacanthidae</taxon>
        <taxon>Latimeria</taxon>
    </lineage>
</organism>
<feature type="compositionally biased region" description="Polar residues" evidence="2">
    <location>
        <begin position="656"/>
        <end position="678"/>
    </location>
</feature>
<dbReference type="PANTHER" id="PTHR32215:SF0">
    <property type="entry name" value="CILIA- AND FLAGELLA-ASSOCIATED PROTEIN 57"/>
    <property type="match status" value="1"/>
</dbReference>
<dbReference type="STRING" id="7897.ENSLACP00000002568"/>
<dbReference type="EMBL" id="AFYH01256132">
    <property type="status" value="NOT_ANNOTATED_CDS"/>
    <property type="molecule type" value="Genomic_DNA"/>
</dbReference>
<dbReference type="EMBL" id="AFYH01256131">
    <property type="status" value="NOT_ANNOTATED_CDS"/>
    <property type="molecule type" value="Genomic_DNA"/>
</dbReference>
<dbReference type="PROSITE" id="PS50082">
    <property type="entry name" value="WD_REPEATS_2"/>
    <property type="match status" value="1"/>
</dbReference>
<dbReference type="PANTHER" id="PTHR32215">
    <property type="entry name" value="CILIA- AND FLAGELLA-ASSOCIATED PROTEIN 57"/>
    <property type="match status" value="1"/>
</dbReference>
<dbReference type="OMA" id="QCTENIL"/>
<dbReference type="EMBL" id="AFYH01256130">
    <property type="status" value="NOT_ANNOTATED_CDS"/>
    <property type="molecule type" value="Genomic_DNA"/>
</dbReference>
<dbReference type="InterPro" id="IPR052993">
    <property type="entry name" value="CFA-57"/>
</dbReference>
<keyword evidence="1" id="KW-0853">WD repeat</keyword>
<dbReference type="EMBL" id="AFYH01256134">
    <property type="status" value="NOT_ANNOTATED_CDS"/>
    <property type="molecule type" value="Genomic_DNA"/>
</dbReference>
<dbReference type="EMBL" id="AFYH01256137">
    <property type="status" value="NOT_ANNOTATED_CDS"/>
    <property type="molecule type" value="Genomic_DNA"/>
</dbReference>
<sequence>FQVSFNPQDSTQMCVSGNGVFKLFRFTEGNLKQTNFQKLEPQVFLCHTWLSEEQLVVGTDTGKLFLFESGDLRRDINMAVKPSSPDSERQDMSSSLNMLDSQAPTLPRVTAIVSYSKGFACSAGPGTVYLYEKTEEKDSYRRGREIRIPPDQHSADPTRSEMQEIVTLCVSPSEEVLVASTSQSQLYTIALSSAEMSKVALRRSTTFTFFYFHFFILLGKDVTVLNPHGVSEALVSFKLVFSLLPSNLELYKEFQEEAHSISLHPSGHYILVGFSDKLRLMNLLIDDIRGFKEFTVRGCKECAFSSGGHLFAAVNGNVIHIYSCTTFDNVNNLKGHNGKVRSASSFGDVWEENQSRLISWGVIGKGTEHFINNVQARTTELLLIIQYNLVYLSPDSESLHNLNRYPWIPLFCLNEILRELPSGDMAYSTLVMSHSGRMVFVGTTMGAIRSMKYPLPVNREWNEYQAHCRNITRMAVTYDDQYLLTTSEDGCLLIWKISDKEGRGLKREKDVGYAEEVLITKSDLEEKVELAEQFPREVLKTMMMFQNLWRILMRHLKTKPSRFVVKFLGTCDTLKLLCVPQVLKTEKEKLQVKHEEDVVDMTDNHSKELQELEMSLSNQDESSSDNLVNALRASQITLGEESCSVFTARKALTSSTRDLTKSLSGRRNPKEANSPQSEDNARQQLREYEETKKQIEEDGDSEIQEMKIKYERKLREEREANLRLKGETGIMRKKVGGKCATVY</sequence>